<evidence type="ECO:0000313" key="2">
    <source>
        <dbReference type="Proteomes" id="UP000006873"/>
    </source>
</evidence>
<evidence type="ECO:0000313" key="1">
    <source>
        <dbReference type="EMBL" id="ADO39164.1"/>
    </source>
</evidence>
<protein>
    <submittedName>
        <fullName evidence="1">Uncharacterized protein</fullName>
    </submittedName>
</protein>
<organism evidence="1 2">
    <name type="scientific">Eubacterium callanderi</name>
    <dbReference type="NCBI Taxonomy" id="53442"/>
    <lineage>
        <taxon>Bacteria</taxon>
        <taxon>Bacillati</taxon>
        <taxon>Bacillota</taxon>
        <taxon>Clostridia</taxon>
        <taxon>Eubacteriales</taxon>
        <taxon>Eubacteriaceae</taxon>
        <taxon>Eubacterium</taxon>
    </lineage>
</organism>
<keyword evidence="2" id="KW-1185">Reference proteome</keyword>
<name>E3GQB5_9FIRM</name>
<reference key="1">
    <citation type="submission" date="2010-09" db="EMBL/GenBank/DDBJ databases">
        <authorList>
            <person name="Roh H."/>
            <person name="Ko H.-J."/>
            <person name="Kim D."/>
            <person name="Choi D.G."/>
            <person name="Park S."/>
            <person name="Kim S."/>
            <person name="Kim K.H."/>
            <person name="Chang I.S."/>
            <person name="Choi I.-G."/>
        </authorList>
    </citation>
    <scope>NUCLEOTIDE SEQUENCE</scope>
    <source>
        <strain>KIST612</strain>
    </source>
</reference>
<dbReference type="KEGG" id="elm:ELI_4222"/>
<reference evidence="1 2" key="2">
    <citation type="journal article" date="2011" name="J. Bacteriol.">
        <title>Complete genome sequence of a carbon monoxide-utilizing acetogen, Eubacterium limosum KIST612.</title>
        <authorList>
            <person name="Roh H."/>
            <person name="Ko H.J."/>
            <person name="Kim D."/>
            <person name="Choi D.G."/>
            <person name="Park S."/>
            <person name="Kim S."/>
            <person name="Chang I.S."/>
            <person name="Choi I.G."/>
        </authorList>
    </citation>
    <scope>NUCLEOTIDE SEQUENCE [LARGE SCALE GENOMIC DNA]</scope>
    <source>
        <strain evidence="1 2">KIST612</strain>
    </source>
</reference>
<sequence length="63" mass="7263">MLSFCPQNVSLFIVARYNNQYSLTIIDHFGKINNMLQKLDSLNLSQKAVRCNHSKKHTALRKA</sequence>
<dbReference type="EMBL" id="CP002273">
    <property type="protein sequence ID" value="ADO39164.1"/>
    <property type="molecule type" value="Genomic_DNA"/>
</dbReference>
<accession>E3GQB5</accession>
<gene>
    <name evidence="1" type="ordered locus">ELI_4222</name>
</gene>
<dbReference type="HOGENOM" id="CLU_2879153_0_0_9"/>
<proteinExistence type="predicted"/>
<dbReference type="AlphaFoldDB" id="E3GQB5"/>
<dbReference type="Proteomes" id="UP000006873">
    <property type="component" value="Chromosome"/>
</dbReference>